<dbReference type="HOGENOM" id="CLU_1680450_0_0_1"/>
<feature type="compositionally biased region" description="Low complexity" evidence="1">
    <location>
        <begin position="21"/>
        <end position="31"/>
    </location>
</feature>
<organism evidence="2 3">
    <name type="scientific">Leersia perrieri</name>
    <dbReference type="NCBI Taxonomy" id="77586"/>
    <lineage>
        <taxon>Eukaryota</taxon>
        <taxon>Viridiplantae</taxon>
        <taxon>Streptophyta</taxon>
        <taxon>Embryophyta</taxon>
        <taxon>Tracheophyta</taxon>
        <taxon>Spermatophyta</taxon>
        <taxon>Magnoliopsida</taxon>
        <taxon>Liliopsida</taxon>
        <taxon>Poales</taxon>
        <taxon>Poaceae</taxon>
        <taxon>BOP clade</taxon>
        <taxon>Oryzoideae</taxon>
        <taxon>Oryzeae</taxon>
        <taxon>Oryzinae</taxon>
        <taxon>Leersia</taxon>
    </lineage>
</organism>
<proteinExistence type="predicted"/>
<name>A0A0D9UY31_9ORYZ</name>
<protein>
    <submittedName>
        <fullName evidence="2">Uncharacterized protein</fullName>
    </submittedName>
</protein>
<dbReference type="Gramene" id="LPERR01G06370.2">
    <property type="protein sequence ID" value="LPERR01G06370.2"/>
    <property type="gene ID" value="LPERR01G06370"/>
</dbReference>
<dbReference type="AlphaFoldDB" id="A0A0D9UY31"/>
<reference evidence="3" key="2">
    <citation type="submission" date="2013-12" db="EMBL/GenBank/DDBJ databases">
        <authorList>
            <person name="Yu Y."/>
            <person name="Lee S."/>
            <person name="de Baynast K."/>
            <person name="Wissotski M."/>
            <person name="Liu L."/>
            <person name="Talag J."/>
            <person name="Goicoechea J."/>
            <person name="Angelova A."/>
            <person name="Jetty R."/>
            <person name="Kudrna D."/>
            <person name="Golser W."/>
            <person name="Rivera L."/>
            <person name="Zhang J."/>
            <person name="Wing R."/>
        </authorList>
    </citation>
    <scope>NUCLEOTIDE SEQUENCE</scope>
</reference>
<reference evidence="2" key="3">
    <citation type="submission" date="2015-04" db="UniProtKB">
        <authorList>
            <consortium name="EnsemblPlants"/>
        </authorList>
    </citation>
    <scope>IDENTIFICATION</scope>
</reference>
<accession>A0A0D9UY31</accession>
<dbReference type="EnsemblPlants" id="LPERR01G06370.2">
    <property type="protein sequence ID" value="LPERR01G06370.2"/>
    <property type="gene ID" value="LPERR01G06370"/>
</dbReference>
<feature type="region of interest" description="Disordered" evidence="1">
    <location>
        <begin position="1"/>
        <end position="66"/>
    </location>
</feature>
<sequence>MSQFGPNREGAQQCRRPRPSAPRAAAFLPRADNALSRPRGSGSATAGPRPSAPGLHGYKHEGSGSSLGRIKKGYNYVWDYRRHGVLGHLFRRIEKVETRLKRLRRCQWFAFLLMGILTHEVLILNKKVAALKGEPKVAALKGEPSAHELGLCLFFPR</sequence>
<dbReference type="Proteomes" id="UP000032180">
    <property type="component" value="Chromosome 1"/>
</dbReference>
<keyword evidence="3" id="KW-1185">Reference proteome</keyword>
<evidence type="ECO:0000313" key="3">
    <source>
        <dbReference type="Proteomes" id="UP000032180"/>
    </source>
</evidence>
<evidence type="ECO:0000313" key="2">
    <source>
        <dbReference type="EnsemblPlants" id="LPERR01G06370.2"/>
    </source>
</evidence>
<reference evidence="2 3" key="1">
    <citation type="submission" date="2012-08" db="EMBL/GenBank/DDBJ databases">
        <title>Oryza genome evolution.</title>
        <authorList>
            <person name="Wing R.A."/>
        </authorList>
    </citation>
    <scope>NUCLEOTIDE SEQUENCE</scope>
</reference>
<evidence type="ECO:0000256" key="1">
    <source>
        <dbReference type="SAM" id="MobiDB-lite"/>
    </source>
</evidence>